<sequence>MATRTVSANGHDWLFDADAVALPGERLRALVRARLVDEINGTPVVAPIALRASRDDVSTRASADGLVGLVSAPSRMLPDLATTPVDLSFEVRSPGFLPRTLRATLGPIAGFPDAFAPVDLGDVPLHRPGVVIAGRVLRNAAPASVPLAGATVEVDALWSQSPPPYWIAPALSEPPNLVSLSPALRGARAAGTTLSERALTFAAPPQTLLKPVGPGATRLELSDNDGLAAGLVLAIDIDTPSATEVIVIASVAPASATDLPVRVTLEHPTARLHRDGVRCAIATPQPVVTIDTLDRDAEPADPTVFLASAPTLADGAWAEIDDGVAPREYARVARAAASTDADGFFALPPLARVALVRLLVQHPAIGDARPIVAIDPATPRLSLELE</sequence>
<evidence type="ECO:0000313" key="2">
    <source>
        <dbReference type="Proteomes" id="UP001057498"/>
    </source>
</evidence>
<organism evidence="1 2">
    <name type="scientific">Sphaerotilus microaerophilus</name>
    <dbReference type="NCBI Taxonomy" id="2914710"/>
    <lineage>
        <taxon>Bacteria</taxon>
        <taxon>Pseudomonadati</taxon>
        <taxon>Pseudomonadota</taxon>
        <taxon>Betaproteobacteria</taxon>
        <taxon>Burkholderiales</taxon>
        <taxon>Sphaerotilaceae</taxon>
        <taxon>Sphaerotilus</taxon>
    </lineage>
</organism>
<proteinExistence type="predicted"/>
<keyword evidence="2" id="KW-1185">Reference proteome</keyword>
<accession>A0ABN6PL25</accession>
<dbReference type="Proteomes" id="UP001057498">
    <property type="component" value="Chromosome"/>
</dbReference>
<evidence type="ECO:0008006" key="3">
    <source>
        <dbReference type="Google" id="ProtNLM"/>
    </source>
</evidence>
<evidence type="ECO:0000313" key="1">
    <source>
        <dbReference type="EMBL" id="BDI05900.1"/>
    </source>
</evidence>
<protein>
    <recommendedName>
        <fullName evidence="3">Baseplate protein J-like domain-containing protein</fullName>
    </recommendedName>
</protein>
<gene>
    <name evidence="1" type="ORF">CATMQ487_28700</name>
</gene>
<dbReference type="RefSeq" id="WP_251969233.1">
    <property type="nucleotide sequence ID" value="NZ_AP025730.1"/>
</dbReference>
<name>A0ABN6PL25_9BURK</name>
<dbReference type="EMBL" id="AP025730">
    <property type="protein sequence ID" value="BDI05900.1"/>
    <property type="molecule type" value="Genomic_DNA"/>
</dbReference>
<reference evidence="1" key="1">
    <citation type="submission" date="2022-04" db="EMBL/GenBank/DDBJ databases">
        <title>Whole genome sequence of Sphaerotilus sp. FB-5.</title>
        <authorList>
            <person name="Takeda M."/>
            <person name="Narihara S."/>
            <person name="Akimoto M."/>
            <person name="Akimoto R."/>
            <person name="Nishiyashiki S."/>
            <person name="Murakami T."/>
        </authorList>
    </citation>
    <scope>NUCLEOTIDE SEQUENCE</scope>
    <source>
        <strain evidence="1">FB-5</strain>
    </source>
</reference>